<dbReference type="EMBL" id="JBBPBK010000013">
    <property type="protein sequence ID" value="KAK9271541.1"/>
    <property type="molecule type" value="Genomic_DNA"/>
</dbReference>
<organism evidence="1 2">
    <name type="scientific">Liquidambar formosana</name>
    <name type="common">Formosan gum</name>
    <dbReference type="NCBI Taxonomy" id="63359"/>
    <lineage>
        <taxon>Eukaryota</taxon>
        <taxon>Viridiplantae</taxon>
        <taxon>Streptophyta</taxon>
        <taxon>Embryophyta</taxon>
        <taxon>Tracheophyta</taxon>
        <taxon>Spermatophyta</taxon>
        <taxon>Magnoliopsida</taxon>
        <taxon>eudicotyledons</taxon>
        <taxon>Gunneridae</taxon>
        <taxon>Pentapetalae</taxon>
        <taxon>Saxifragales</taxon>
        <taxon>Altingiaceae</taxon>
        <taxon>Liquidambar</taxon>
    </lineage>
</organism>
<dbReference type="AlphaFoldDB" id="A0AAP0NG25"/>
<name>A0AAP0NG25_LIQFO</name>
<gene>
    <name evidence="1" type="ORF">L1049_001901</name>
</gene>
<dbReference type="Proteomes" id="UP001415857">
    <property type="component" value="Unassembled WGS sequence"/>
</dbReference>
<sequence length="55" mass="6531">MKIEPEFVLFFYCSEEELMRRLLGRNQIDAQRPIEEVFEAVNSIFSKFKLGSEES</sequence>
<comment type="caution">
    <text evidence="1">The sequence shown here is derived from an EMBL/GenBank/DDBJ whole genome shotgun (WGS) entry which is preliminary data.</text>
</comment>
<accession>A0AAP0NG25</accession>
<dbReference type="Gene3D" id="3.40.50.300">
    <property type="entry name" value="P-loop containing nucleotide triphosphate hydrolases"/>
    <property type="match status" value="1"/>
</dbReference>
<reference evidence="1 2" key="1">
    <citation type="journal article" date="2024" name="Plant J.">
        <title>Genome sequences and population genomics reveal climatic adaptation and genomic divergence between two closely related sweetgum species.</title>
        <authorList>
            <person name="Xu W.Q."/>
            <person name="Ren C.Q."/>
            <person name="Zhang X.Y."/>
            <person name="Comes H.P."/>
            <person name="Liu X.H."/>
            <person name="Li Y.G."/>
            <person name="Kettle C.J."/>
            <person name="Jalonen R."/>
            <person name="Gaisberger H."/>
            <person name="Ma Y.Z."/>
            <person name="Qiu Y.X."/>
        </authorList>
    </citation>
    <scope>NUCLEOTIDE SEQUENCE [LARGE SCALE GENOMIC DNA]</scope>
    <source>
        <strain evidence="1">Hangzhou</strain>
    </source>
</reference>
<evidence type="ECO:0000313" key="1">
    <source>
        <dbReference type="EMBL" id="KAK9271541.1"/>
    </source>
</evidence>
<protein>
    <submittedName>
        <fullName evidence="1">Uncharacterized protein</fullName>
    </submittedName>
</protein>
<evidence type="ECO:0000313" key="2">
    <source>
        <dbReference type="Proteomes" id="UP001415857"/>
    </source>
</evidence>
<dbReference type="SUPFAM" id="SSF52540">
    <property type="entry name" value="P-loop containing nucleoside triphosphate hydrolases"/>
    <property type="match status" value="1"/>
</dbReference>
<dbReference type="InterPro" id="IPR027417">
    <property type="entry name" value="P-loop_NTPase"/>
</dbReference>
<proteinExistence type="predicted"/>
<keyword evidence="2" id="KW-1185">Reference proteome</keyword>